<evidence type="ECO:0000256" key="1">
    <source>
        <dbReference type="ARBA" id="ARBA00004370"/>
    </source>
</evidence>
<comment type="subcellular location">
    <subcellularLocation>
        <location evidence="1">Membrane</location>
    </subcellularLocation>
</comment>
<name>A0ABP0ZRP1_9ASCO</name>
<evidence type="ECO:0000256" key="5">
    <source>
        <dbReference type="ARBA" id="ARBA00023134"/>
    </source>
</evidence>
<evidence type="ECO:0000259" key="8">
    <source>
        <dbReference type="PROSITE" id="PS51718"/>
    </source>
</evidence>
<feature type="compositionally biased region" description="Basic and acidic residues" evidence="7">
    <location>
        <begin position="1"/>
        <end position="13"/>
    </location>
</feature>
<protein>
    <recommendedName>
        <fullName evidence="8">Dynamin-type G domain-containing protein</fullName>
    </recommendedName>
</protein>
<keyword evidence="10" id="KW-1185">Reference proteome</keyword>
<dbReference type="PANTHER" id="PTHR10465">
    <property type="entry name" value="TRANSMEMBRANE GTPASE FZO1"/>
    <property type="match status" value="1"/>
</dbReference>
<evidence type="ECO:0000256" key="3">
    <source>
        <dbReference type="ARBA" id="ARBA00022801"/>
    </source>
</evidence>
<keyword evidence="3" id="KW-0378">Hydrolase</keyword>
<dbReference type="InterPro" id="IPR027417">
    <property type="entry name" value="P-loop_NTPase"/>
</dbReference>
<keyword evidence="4" id="KW-0175">Coiled coil</keyword>
<dbReference type="EMBL" id="OZ022410">
    <property type="protein sequence ID" value="CAK9441169.1"/>
    <property type="molecule type" value="Genomic_DNA"/>
</dbReference>
<dbReference type="GeneID" id="92210234"/>
<proteinExistence type="predicted"/>
<keyword evidence="5" id="KW-0342">GTP-binding</keyword>
<dbReference type="Pfam" id="PF00350">
    <property type="entry name" value="Dynamin_N"/>
    <property type="match status" value="1"/>
</dbReference>
<feature type="domain" description="Dynamin-type G" evidence="8">
    <location>
        <begin position="215"/>
        <end position="511"/>
    </location>
</feature>
<dbReference type="Gene3D" id="3.40.50.300">
    <property type="entry name" value="P-loop containing nucleotide triphosphate hydrolases"/>
    <property type="match status" value="1"/>
</dbReference>
<evidence type="ECO:0000313" key="10">
    <source>
        <dbReference type="Proteomes" id="UP001497383"/>
    </source>
</evidence>
<sequence length="881" mass="99550">MSSRESDSRHSSSDEEDTRTLIENYQPSEPVQLVYAPGESHLSHDGSTLVNGSHEGSSSSSSRSDSKNGLSLKHRQHLNTSLQQLRYNENKMSLDRCINQTIELIYELSAENKERPVFYPTEIEDDRKILLNSAKAHLALVRQNSSIKSLSKQKIKEETMEKDLPEFKILKINIRGSHGDDDLTSNLDKKSIASLLEKKLHSQIKYLYNLKERVDDTSSKVFVTGDLNAGKSTFCNALLRRKILPEDQQPCTSVFCEVIDAQSENGGIEEVHAVPIEKEYNKRDETTFEIHPIKKLEDLVYDCDKFKLLKVYVLDNRSFQESLLHNGVIDIKLIDAPGLNMDSFSTTQVFSRQEEIDLVVFVVSAENHFTLSAKEFIATAANEKRYVFIVVNKFDGIKDKEKCKRRILDQIKNLSPDTHKNAEEFVHFVSSGEISKRDHGNGGGDGGGDDGGDGGDDGDNNNNGRPEHPDFDLLEASLRKFVLEKRSISKLLPAKSYLLNLFQDLQTLSEINERIYNDEKREKQQELTNQVAPEVNKIVYKSHKIADTINALIEATCTAVYNRSVEEISTVINNLGDKPVVQYGGLQFLFEYANESQLAMIDVIGDAVFQCEDAARQMTQDRVEEIINVGKNNLNEGFLSDKKFNPELMFTRAKDDIGKNVENTIDIYDFFDPSFESFLVFVGVPKQYVSATARQISYFNPVSVITSAPSNALELKNSLTTQLTLSTLYSSGKILTTGALIGKAYHWSHYVSTSMIRKIAVPVLIGASGLAIYYLISDIPNALPRKQAKKIKKQIEQMNYVHNNSNRLASECRQVLNFPSRQVMNNFQTSIDKRILQKEKLESYIKDAELSSGFFKQLLKKINHQRKVLKEIDLESVISVD</sequence>
<feature type="region of interest" description="Disordered" evidence="7">
    <location>
        <begin position="1"/>
        <end position="71"/>
    </location>
</feature>
<dbReference type="PANTHER" id="PTHR10465:SF0">
    <property type="entry name" value="SARCALUMENIN"/>
    <property type="match status" value="1"/>
</dbReference>
<dbReference type="Proteomes" id="UP001497383">
    <property type="component" value="Chromosome 6"/>
</dbReference>
<keyword evidence="2" id="KW-0547">Nucleotide-binding</keyword>
<dbReference type="SUPFAM" id="SSF52540">
    <property type="entry name" value="P-loop containing nucleoside triphosphate hydrolases"/>
    <property type="match status" value="1"/>
</dbReference>
<dbReference type="InterPro" id="IPR030381">
    <property type="entry name" value="G_DYNAMIN_dom"/>
</dbReference>
<evidence type="ECO:0000256" key="4">
    <source>
        <dbReference type="ARBA" id="ARBA00023054"/>
    </source>
</evidence>
<reference evidence="9 10" key="1">
    <citation type="submission" date="2024-03" db="EMBL/GenBank/DDBJ databases">
        <authorList>
            <person name="Brejova B."/>
        </authorList>
    </citation>
    <scope>NUCLEOTIDE SEQUENCE [LARGE SCALE GENOMIC DNA]</scope>
    <source>
        <strain evidence="9 10">CBS 14171</strain>
    </source>
</reference>
<feature type="region of interest" description="Disordered" evidence="7">
    <location>
        <begin position="434"/>
        <end position="470"/>
    </location>
</feature>
<keyword evidence="6" id="KW-0472">Membrane</keyword>
<gene>
    <name evidence="9" type="ORF">LODBEIA_P50380</name>
</gene>
<dbReference type="RefSeq" id="XP_066831976.1">
    <property type="nucleotide sequence ID" value="XM_066975326.1"/>
</dbReference>
<feature type="compositionally biased region" description="Low complexity" evidence="7">
    <location>
        <begin position="52"/>
        <end position="71"/>
    </location>
</feature>
<dbReference type="PROSITE" id="PS51718">
    <property type="entry name" value="G_DYNAMIN_2"/>
    <property type="match status" value="1"/>
</dbReference>
<evidence type="ECO:0000313" key="9">
    <source>
        <dbReference type="EMBL" id="CAK9441169.1"/>
    </source>
</evidence>
<dbReference type="InterPro" id="IPR027094">
    <property type="entry name" value="Mitofusin_fam"/>
</dbReference>
<organism evidence="9 10">
    <name type="scientific">Lodderomyces beijingensis</name>
    <dbReference type="NCBI Taxonomy" id="1775926"/>
    <lineage>
        <taxon>Eukaryota</taxon>
        <taxon>Fungi</taxon>
        <taxon>Dikarya</taxon>
        <taxon>Ascomycota</taxon>
        <taxon>Saccharomycotina</taxon>
        <taxon>Pichiomycetes</taxon>
        <taxon>Debaryomycetaceae</taxon>
        <taxon>Candida/Lodderomyces clade</taxon>
        <taxon>Lodderomyces</taxon>
    </lineage>
</organism>
<dbReference type="InterPro" id="IPR045063">
    <property type="entry name" value="Dynamin_N"/>
</dbReference>
<feature type="compositionally biased region" description="Acidic residues" evidence="7">
    <location>
        <begin position="447"/>
        <end position="459"/>
    </location>
</feature>
<evidence type="ECO:0000256" key="6">
    <source>
        <dbReference type="ARBA" id="ARBA00023136"/>
    </source>
</evidence>
<evidence type="ECO:0000256" key="2">
    <source>
        <dbReference type="ARBA" id="ARBA00022741"/>
    </source>
</evidence>
<evidence type="ECO:0000256" key="7">
    <source>
        <dbReference type="SAM" id="MobiDB-lite"/>
    </source>
</evidence>
<accession>A0ABP0ZRP1</accession>